<dbReference type="EMBL" id="CH479186">
    <property type="protein sequence ID" value="EDW39006.1"/>
    <property type="molecule type" value="Genomic_DNA"/>
</dbReference>
<accession>B4GPC3</accession>
<name>B4GPC3_DROPE</name>
<dbReference type="Proteomes" id="UP000008744">
    <property type="component" value="Unassembled WGS sequence"/>
</dbReference>
<gene>
    <name evidence="2" type="primary">Dper\GL13633</name>
    <name evidence="2" type="ORF">Dper_GL13633</name>
</gene>
<reference evidence="2 3" key="1">
    <citation type="journal article" date="2007" name="Nature">
        <title>Evolution of genes and genomes on the Drosophila phylogeny.</title>
        <authorList>
            <consortium name="Drosophila 12 Genomes Consortium"/>
            <person name="Clark A.G."/>
            <person name="Eisen M.B."/>
            <person name="Smith D.R."/>
            <person name="Bergman C.M."/>
            <person name="Oliver B."/>
            <person name="Markow T.A."/>
            <person name="Kaufman T.C."/>
            <person name="Kellis M."/>
            <person name="Gelbart W."/>
            <person name="Iyer V.N."/>
            <person name="Pollard D.A."/>
            <person name="Sackton T.B."/>
            <person name="Larracuente A.M."/>
            <person name="Singh N.D."/>
            <person name="Abad J.P."/>
            <person name="Abt D.N."/>
            <person name="Adryan B."/>
            <person name="Aguade M."/>
            <person name="Akashi H."/>
            <person name="Anderson W.W."/>
            <person name="Aquadro C.F."/>
            <person name="Ardell D.H."/>
            <person name="Arguello R."/>
            <person name="Artieri C.G."/>
            <person name="Barbash D.A."/>
            <person name="Barker D."/>
            <person name="Barsanti P."/>
            <person name="Batterham P."/>
            <person name="Batzoglou S."/>
            <person name="Begun D."/>
            <person name="Bhutkar A."/>
            <person name="Blanco E."/>
            <person name="Bosak S.A."/>
            <person name="Bradley R.K."/>
            <person name="Brand A.D."/>
            <person name="Brent M.R."/>
            <person name="Brooks A.N."/>
            <person name="Brown R.H."/>
            <person name="Butlin R.K."/>
            <person name="Caggese C."/>
            <person name="Calvi B.R."/>
            <person name="Bernardo de Carvalho A."/>
            <person name="Caspi A."/>
            <person name="Castrezana S."/>
            <person name="Celniker S.E."/>
            <person name="Chang J.L."/>
            <person name="Chapple C."/>
            <person name="Chatterji S."/>
            <person name="Chinwalla A."/>
            <person name="Civetta A."/>
            <person name="Clifton S.W."/>
            <person name="Comeron J.M."/>
            <person name="Costello J.C."/>
            <person name="Coyne J.A."/>
            <person name="Daub J."/>
            <person name="David R.G."/>
            <person name="Delcher A.L."/>
            <person name="Delehaunty K."/>
            <person name="Do C.B."/>
            <person name="Ebling H."/>
            <person name="Edwards K."/>
            <person name="Eickbush T."/>
            <person name="Evans J.D."/>
            <person name="Filipski A."/>
            <person name="Findeiss S."/>
            <person name="Freyhult E."/>
            <person name="Fulton L."/>
            <person name="Fulton R."/>
            <person name="Garcia A.C."/>
            <person name="Gardiner A."/>
            <person name="Garfield D.A."/>
            <person name="Garvin B.E."/>
            <person name="Gibson G."/>
            <person name="Gilbert D."/>
            <person name="Gnerre S."/>
            <person name="Godfrey J."/>
            <person name="Good R."/>
            <person name="Gotea V."/>
            <person name="Gravely B."/>
            <person name="Greenberg A.J."/>
            <person name="Griffiths-Jones S."/>
            <person name="Gross S."/>
            <person name="Guigo R."/>
            <person name="Gustafson E.A."/>
            <person name="Haerty W."/>
            <person name="Hahn M.W."/>
            <person name="Halligan D.L."/>
            <person name="Halpern A.L."/>
            <person name="Halter G.M."/>
            <person name="Han M.V."/>
            <person name="Heger A."/>
            <person name="Hillier L."/>
            <person name="Hinrichs A.S."/>
            <person name="Holmes I."/>
            <person name="Hoskins R.A."/>
            <person name="Hubisz M.J."/>
            <person name="Hultmark D."/>
            <person name="Huntley M.A."/>
            <person name="Jaffe D.B."/>
            <person name="Jagadeeshan S."/>
            <person name="Jeck W.R."/>
            <person name="Johnson J."/>
            <person name="Jones C.D."/>
            <person name="Jordan W.C."/>
            <person name="Karpen G.H."/>
            <person name="Kataoka E."/>
            <person name="Keightley P.D."/>
            <person name="Kheradpour P."/>
            <person name="Kirkness E.F."/>
            <person name="Koerich L.B."/>
            <person name="Kristiansen K."/>
            <person name="Kudrna D."/>
            <person name="Kulathinal R.J."/>
            <person name="Kumar S."/>
            <person name="Kwok R."/>
            <person name="Lander E."/>
            <person name="Langley C.H."/>
            <person name="Lapoint R."/>
            <person name="Lazzaro B.P."/>
            <person name="Lee S.J."/>
            <person name="Levesque L."/>
            <person name="Li R."/>
            <person name="Lin C.F."/>
            <person name="Lin M.F."/>
            <person name="Lindblad-Toh K."/>
            <person name="Llopart A."/>
            <person name="Long M."/>
            <person name="Low L."/>
            <person name="Lozovsky E."/>
            <person name="Lu J."/>
            <person name="Luo M."/>
            <person name="Machado C.A."/>
            <person name="Makalowski W."/>
            <person name="Marzo M."/>
            <person name="Matsuda M."/>
            <person name="Matzkin L."/>
            <person name="McAllister B."/>
            <person name="McBride C.S."/>
            <person name="McKernan B."/>
            <person name="McKernan K."/>
            <person name="Mendez-Lago M."/>
            <person name="Minx P."/>
            <person name="Mollenhauer M.U."/>
            <person name="Montooth K."/>
            <person name="Mount S.M."/>
            <person name="Mu X."/>
            <person name="Myers E."/>
            <person name="Negre B."/>
            <person name="Newfeld S."/>
            <person name="Nielsen R."/>
            <person name="Noor M.A."/>
            <person name="O'Grady P."/>
            <person name="Pachter L."/>
            <person name="Papaceit M."/>
            <person name="Parisi M.J."/>
            <person name="Parisi M."/>
            <person name="Parts L."/>
            <person name="Pedersen J.S."/>
            <person name="Pesole G."/>
            <person name="Phillippy A.M."/>
            <person name="Ponting C.P."/>
            <person name="Pop M."/>
            <person name="Porcelli D."/>
            <person name="Powell J.R."/>
            <person name="Prohaska S."/>
            <person name="Pruitt K."/>
            <person name="Puig M."/>
            <person name="Quesneville H."/>
            <person name="Ram K.R."/>
            <person name="Rand D."/>
            <person name="Rasmussen M.D."/>
            <person name="Reed L.K."/>
            <person name="Reenan R."/>
            <person name="Reily A."/>
            <person name="Remington K.A."/>
            <person name="Rieger T.T."/>
            <person name="Ritchie M.G."/>
            <person name="Robin C."/>
            <person name="Rogers Y.H."/>
            <person name="Rohde C."/>
            <person name="Rozas J."/>
            <person name="Rubenfield M.J."/>
            <person name="Ruiz A."/>
            <person name="Russo S."/>
            <person name="Salzberg S.L."/>
            <person name="Sanchez-Gracia A."/>
            <person name="Saranga D.J."/>
            <person name="Sato H."/>
            <person name="Schaeffer S.W."/>
            <person name="Schatz M.C."/>
            <person name="Schlenke T."/>
            <person name="Schwartz R."/>
            <person name="Segarra C."/>
            <person name="Singh R.S."/>
            <person name="Sirot L."/>
            <person name="Sirota M."/>
            <person name="Sisneros N.B."/>
            <person name="Smith C.D."/>
            <person name="Smith T.F."/>
            <person name="Spieth J."/>
            <person name="Stage D.E."/>
            <person name="Stark A."/>
            <person name="Stephan W."/>
            <person name="Strausberg R.L."/>
            <person name="Strempel S."/>
            <person name="Sturgill D."/>
            <person name="Sutton G."/>
            <person name="Sutton G.G."/>
            <person name="Tao W."/>
            <person name="Teichmann S."/>
            <person name="Tobari Y.N."/>
            <person name="Tomimura Y."/>
            <person name="Tsolas J.M."/>
            <person name="Valente V.L."/>
            <person name="Venter E."/>
            <person name="Venter J.C."/>
            <person name="Vicario S."/>
            <person name="Vieira F.G."/>
            <person name="Vilella A.J."/>
            <person name="Villasante A."/>
            <person name="Walenz B."/>
            <person name="Wang J."/>
            <person name="Wasserman M."/>
            <person name="Watts T."/>
            <person name="Wilson D."/>
            <person name="Wilson R.K."/>
            <person name="Wing R.A."/>
            <person name="Wolfner M.F."/>
            <person name="Wong A."/>
            <person name="Wong G.K."/>
            <person name="Wu C.I."/>
            <person name="Wu G."/>
            <person name="Yamamoto D."/>
            <person name="Yang H.P."/>
            <person name="Yang S.P."/>
            <person name="Yorke J.A."/>
            <person name="Yoshida K."/>
            <person name="Zdobnov E."/>
            <person name="Zhang P."/>
            <person name="Zhang Y."/>
            <person name="Zimin A.V."/>
            <person name="Baldwin J."/>
            <person name="Abdouelleil A."/>
            <person name="Abdulkadir J."/>
            <person name="Abebe A."/>
            <person name="Abera B."/>
            <person name="Abreu J."/>
            <person name="Acer S.C."/>
            <person name="Aftuck L."/>
            <person name="Alexander A."/>
            <person name="An P."/>
            <person name="Anderson E."/>
            <person name="Anderson S."/>
            <person name="Arachi H."/>
            <person name="Azer M."/>
            <person name="Bachantsang P."/>
            <person name="Barry A."/>
            <person name="Bayul T."/>
            <person name="Berlin A."/>
            <person name="Bessette D."/>
            <person name="Bloom T."/>
            <person name="Blye J."/>
            <person name="Boguslavskiy L."/>
            <person name="Bonnet C."/>
            <person name="Boukhgalter B."/>
            <person name="Bourzgui I."/>
            <person name="Brown A."/>
            <person name="Cahill P."/>
            <person name="Channer S."/>
            <person name="Cheshatsang Y."/>
            <person name="Chuda L."/>
            <person name="Citroen M."/>
            <person name="Collymore A."/>
            <person name="Cooke P."/>
            <person name="Costello M."/>
            <person name="D'Aco K."/>
            <person name="Daza R."/>
            <person name="De Haan G."/>
            <person name="DeGray S."/>
            <person name="DeMaso C."/>
            <person name="Dhargay N."/>
            <person name="Dooley K."/>
            <person name="Dooley E."/>
            <person name="Doricent M."/>
            <person name="Dorje P."/>
            <person name="Dorjee K."/>
            <person name="Dupes A."/>
            <person name="Elong R."/>
            <person name="Falk J."/>
            <person name="Farina A."/>
            <person name="Faro S."/>
            <person name="Ferguson D."/>
            <person name="Fisher S."/>
            <person name="Foley C.D."/>
            <person name="Franke A."/>
            <person name="Friedrich D."/>
            <person name="Gadbois L."/>
            <person name="Gearin G."/>
            <person name="Gearin C.R."/>
            <person name="Giannoukos G."/>
            <person name="Goode T."/>
            <person name="Graham J."/>
            <person name="Grandbois E."/>
            <person name="Grewal S."/>
            <person name="Gyaltsen K."/>
            <person name="Hafez N."/>
            <person name="Hagos B."/>
            <person name="Hall J."/>
            <person name="Henson C."/>
            <person name="Hollinger A."/>
            <person name="Honan T."/>
            <person name="Huard M.D."/>
            <person name="Hughes L."/>
            <person name="Hurhula B."/>
            <person name="Husby M.E."/>
            <person name="Kamat A."/>
            <person name="Kanga B."/>
            <person name="Kashin S."/>
            <person name="Khazanovich D."/>
            <person name="Kisner P."/>
            <person name="Lance K."/>
            <person name="Lara M."/>
            <person name="Lee W."/>
            <person name="Lennon N."/>
            <person name="Letendre F."/>
            <person name="LeVine R."/>
            <person name="Lipovsky A."/>
            <person name="Liu X."/>
            <person name="Liu J."/>
            <person name="Liu S."/>
            <person name="Lokyitsang T."/>
            <person name="Lokyitsang Y."/>
            <person name="Lubonja R."/>
            <person name="Lui A."/>
            <person name="MacDonald P."/>
            <person name="Magnisalis V."/>
            <person name="Maru K."/>
            <person name="Matthews C."/>
            <person name="McCusker W."/>
            <person name="McDonough S."/>
            <person name="Mehta T."/>
            <person name="Meldrim J."/>
            <person name="Meneus L."/>
            <person name="Mihai O."/>
            <person name="Mihalev A."/>
            <person name="Mihova T."/>
            <person name="Mittelman R."/>
            <person name="Mlenga V."/>
            <person name="Montmayeur A."/>
            <person name="Mulrain L."/>
            <person name="Navidi A."/>
            <person name="Naylor J."/>
            <person name="Negash T."/>
            <person name="Nguyen T."/>
            <person name="Nguyen N."/>
            <person name="Nicol R."/>
            <person name="Norbu C."/>
            <person name="Norbu N."/>
            <person name="Novod N."/>
            <person name="O'Neill B."/>
            <person name="Osman S."/>
            <person name="Markiewicz E."/>
            <person name="Oyono O.L."/>
            <person name="Patti C."/>
            <person name="Phunkhang P."/>
            <person name="Pierre F."/>
            <person name="Priest M."/>
            <person name="Raghuraman S."/>
            <person name="Rege F."/>
            <person name="Reyes R."/>
            <person name="Rise C."/>
            <person name="Rogov P."/>
            <person name="Ross K."/>
            <person name="Ryan E."/>
            <person name="Settipalli S."/>
            <person name="Shea T."/>
            <person name="Sherpa N."/>
            <person name="Shi L."/>
            <person name="Shih D."/>
            <person name="Sparrow T."/>
            <person name="Spaulding J."/>
            <person name="Stalker J."/>
            <person name="Stange-Thomann N."/>
            <person name="Stavropoulos S."/>
            <person name="Stone C."/>
            <person name="Strader C."/>
            <person name="Tesfaye S."/>
            <person name="Thomson T."/>
            <person name="Thoulutsang Y."/>
            <person name="Thoulutsang D."/>
            <person name="Topham K."/>
            <person name="Topping I."/>
            <person name="Tsamla T."/>
            <person name="Vassiliev H."/>
            <person name="Vo A."/>
            <person name="Wangchuk T."/>
            <person name="Wangdi T."/>
            <person name="Weiand M."/>
            <person name="Wilkinson J."/>
            <person name="Wilson A."/>
            <person name="Yadav S."/>
            <person name="Young G."/>
            <person name="Yu Q."/>
            <person name="Zembek L."/>
            <person name="Zhong D."/>
            <person name="Zimmer A."/>
            <person name="Zwirko Z."/>
            <person name="Jaffe D.B."/>
            <person name="Alvarez P."/>
            <person name="Brockman W."/>
            <person name="Butler J."/>
            <person name="Chin C."/>
            <person name="Gnerre S."/>
            <person name="Grabherr M."/>
            <person name="Kleber M."/>
            <person name="Mauceli E."/>
            <person name="MacCallum I."/>
        </authorList>
    </citation>
    <scope>NUCLEOTIDE SEQUENCE [LARGE SCALE GENOMIC DNA]</scope>
    <source>
        <strain evidence="3">MSH-3 / Tucson 14011-0111.49</strain>
    </source>
</reference>
<keyword evidence="3" id="KW-1185">Reference proteome</keyword>
<feature type="region of interest" description="Disordered" evidence="1">
    <location>
        <begin position="1"/>
        <end position="25"/>
    </location>
</feature>
<dbReference type="AlphaFoldDB" id="B4GPC3"/>
<evidence type="ECO:0000313" key="3">
    <source>
        <dbReference type="Proteomes" id="UP000008744"/>
    </source>
</evidence>
<dbReference type="HOGENOM" id="CLU_2707404_0_0_1"/>
<organism evidence="3">
    <name type="scientific">Drosophila persimilis</name>
    <name type="common">Fruit fly</name>
    <dbReference type="NCBI Taxonomy" id="7234"/>
    <lineage>
        <taxon>Eukaryota</taxon>
        <taxon>Metazoa</taxon>
        <taxon>Ecdysozoa</taxon>
        <taxon>Arthropoda</taxon>
        <taxon>Hexapoda</taxon>
        <taxon>Insecta</taxon>
        <taxon>Pterygota</taxon>
        <taxon>Neoptera</taxon>
        <taxon>Endopterygota</taxon>
        <taxon>Diptera</taxon>
        <taxon>Brachycera</taxon>
        <taxon>Muscomorpha</taxon>
        <taxon>Ephydroidea</taxon>
        <taxon>Drosophilidae</taxon>
        <taxon>Drosophila</taxon>
        <taxon>Sophophora</taxon>
    </lineage>
</organism>
<proteinExistence type="predicted"/>
<evidence type="ECO:0000256" key="1">
    <source>
        <dbReference type="SAM" id="MobiDB-lite"/>
    </source>
</evidence>
<sequence length="73" mass="8681">MFNDQQKQQQQQHGQQQHEVQQQQQHLQGQQFVVHLFHQRAELSCLECGPKSPSPRPRPRPSHFCLLATMRRL</sequence>
<protein>
    <submittedName>
        <fullName evidence="2">GL13633</fullName>
    </submittedName>
</protein>
<evidence type="ECO:0000313" key="2">
    <source>
        <dbReference type="EMBL" id="EDW39006.1"/>
    </source>
</evidence>